<evidence type="ECO:0000313" key="1">
    <source>
        <dbReference type="EMBL" id="KAK8065095.1"/>
    </source>
</evidence>
<sequence>MGTNTGTPCSAAMGLAIRRGHEPAEALDGMVRGRLEVPRARLAVGRDADERAGERAERKTGAACGVVGDILVASVDAVSQGREVGLPEHLVGGQVVLDQEVAARDVGAGGVEGAAGV</sequence>
<organism evidence="1 2">
    <name type="scientific">Apiospora hydei</name>
    <dbReference type="NCBI Taxonomy" id="1337664"/>
    <lineage>
        <taxon>Eukaryota</taxon>
        <taxon>Fungi</taxon>
        <taxon>Dikarya</taxon>
        <taxon>Ascomycota</taxon>
        <taxon>Pezizomycotina</taxon>
        <taxon>Sordariomycetes</taxon>
        <taxon>Xylariomycetidae</taxon>
        <taxon>Amphisphaeriales</taxon>
        <taxon>Apiosporaceae</taxon>
        <taxon>Apiospora</taxon>
    </lineage>
</organism>
<dbReference type="RefSeq" id="XP_066661849.1">
    <property type="nucleotide sequence ID" value="XM_066816157.1"/>
</dbReference>
<dbReference type="Proteomes" id="UP001433268">
    <property type="component" value="Unassembled WGS sequence"/>
</dbReference>
<protein>
    <submittedName>
        <fullName evidence="1">Uncharacterized protein</fullName>
    </submittedName>
</protein>
<comment type="caution">
    <text evidence="1">The sequence shown here is derived from an EMBL/GenBank/DDBJ whole genome shotgun (WGS) entry which is preliminary data.</text>
</comment>
<dbReference type="GeneID" id="92049217"/>
<proteinExistence type="predicted"/>
<gene>
    <name evidence="1" type="ORF">PG997_011842</name>
</gene>
<evidence type="ECO:0000313" key="2">
    <source>
        <dbReference type="Proteomes" id="UP001433268"/>
    </source>
</evidence>
<keyword evidence="2" id="KW-1185">Reference proteome</keyword>
<accession>A0ABR1V1L9</accession>
<dbReference type="EMBL" id="JAQQWN010000009">
    <property type="protein sequence ID" value="KAK8065095.1"/>
    <property type="molecule type" value="Genomic_DNA"/>
</dbReference>
<reference evidence="1 2" key="1">
    <citation type="submission" date="2023-01" db="EMBL/GenBank/DDBJ databases">
        <title>Analysis of 21 Apiospora genomes using comparative genomics revels a genus with tremendous synthesis potential of carbohydrate active enzymes and secondary metabolites.</title>
        <authorList>
            <person name="Sorensen T."/>
        </authorList>
    </citation>
    <scope>NUCLEOTIDE SEQUENCE [LARGE SCALE GENOMIC DNA]</scope>
    <source>
        <strain evidence="1 2">CBS 114990</strain>
    </source>
</reference>
<name>A0ABR1V1L9_9PEZI</name>